<reference evidence="1 2" key="1">
    <citation type="submission" date="2017-05" db="EMBL/GenBank/DDBJ databases">
        <authorList>
            <person name="Varghese N."/>
            <person name="Submissions S."/>
        </authorList>
    </citation>
    <scope>NUCLEOTIDE SEQUENCE [LARGE SCALE GENOMIC DNA]</scope>
    <source>
        <strain evidence="1 2">DSM 19036</strain>
    </source>
</reference>
<dbReference type="RefSeq" id="WP_142527836.1">
    <property type="nucleotide sequence ID" value="NZ_CBCSJO010000001.1"/>
</dbReference>
<gene>
    <name evidence="1" type="ORF">SAMN06265348_104130</name>
</gene>
<evidence type="ECO:0000313" key="1">
    <source>
        <dbReference type="EMBL" id="SMO61756.1"/>
    </source>
</evidence>
<dbReference type="Proteomes" id="UP000320300">
    <property type="component" value="Unassembled WGS sequence"/>
</dbReference>
<accession>A0A521CQQ8</accession>
<evidence type="ECO:0000313" key="2">
    <source>
        <dbReference type="Proteomes" id="UP000320300"/>
    </source>
</evidence>
<organism evidence="1 2">
    <name type="scientific">Pedobacter westerhofensis</name>
    <dbReference type="NCBI Taxonomy" id="425512"/>
    <lineage>
        <taxon>Bacteria</taxon>
        <taxon>Pseudomonadati</taxon>
        <taxon>Bacteroidota</taxon>
        <taxon>Sphingobacteriia</taxon>
        <taxon>Sphingobacteriales</taxon>
        <taxon>Sphingobacteriaceae</taxon>
        <taxon>Pedobacter</taxon>
    </lineage>
</organism>
<name>A0A521CQQ8_9SPHI</name>
<keyword evidence="2" id="KW-1185">Reference proteome</keyword>
<dbReference type="OrthoDB" id="766726at2"/>
<dbReference type="EMBL" id="FXTN01000004">
    <property type="protein sequence ID" value="SMO61756.1"/>
    <property type="molecule type" value="Genomic_DNA"/>
</dbReference>
<proteinExistence type="predicted"/>
<protein>
    <submittedName>
        <fullName evidence="1">Uncharacterized protein</fullName>
    </submittedName>
</protein>
<sequence>MKVTVVPIIDPAGNPGASLATVMKKRLERLAKELQTVELRSLETMEPLYGDVVIYISYNSKYNVRWRIVNDVPQGTETEVAKHCDQLGYLRWKTDTINSFTAKK</sequence>
<dbReference type="AlphaFoldDB" id="A0A521CQQ8"/>